<dbReference type="PROSITE" id="PS50835">
    <property type="entry name" value="IG_LIKE"/>
    <property type="match status" value="1"/>
</dbReference>
<evidence type="ECO:0000313" key="4">
    <source>
        <dbReference type="Ensembl" id="ENSHHUP00000053676.1"/>
    </source>
</evidence>
<dbReference type="InterPro" id="IPR007110">
    <property type="entry name" value="Ig-like_dom"/>
</dbReference>
<dbReference type="FunFam" id="2.60.40.10:FF:000080">
    <property type="entry name" value="Myosin light chain kinase, smooth muscle"/>
    <property type="match status" value="1"/>
</dbReference>
<dbReference type="Pfam" id="PF07679">
    <property type="entry name" value="I-set"/>
    <property type="match status" value="1"/>
</dbReference>
<reference evidence="5" key="1">
    <citation type="submission" date="2018-06" db="EMBL/GenBank/DDBJ databases">
        <title>Genome assembly of Danube salmon.</title>
        <authorList>
            <person name="Macqueen D.J."/>
            <person name="Gundappa M.K."/>
        </authorList>
    </citation>
    <scope>NUCLEOTIDE SEQUENCE [LARGE SCALE GENOMIC DNA]</scope>
</reference>
<dbReference type="Gene3D" id="2.60.40.10">
    <property type="entry name" value="Immunoglobulins"/>
    <property type="match status" value="1"/>
</dbReference>
<dbReference type="AlphaFoldDB" id="A0A4W5NNH5"/>
<dbReference type="Proteomes" id="UP000314982">
    <property type="component" value="Unassembled WGS sequence"/>
</dbReference>
<dbReference type="Ensembl" id="ENSHHUT00000055548.1">
    <property type="protein sequence ID" value="ENSHHUP00000053676.1"/>
    <property type="gene ID" value="ENSHHUG00000032241.1"/>
</dbReference>
<feature type="domain" description="Ig-like" evidence="3">
    <location>
        <begin position="80"/>
        <end position="167"/>
    </location>
</feature>
<dbReference type="InterPro" id="IPR013098">
    <property type="entry name" value="Ig_I-set"/>
</dbReference>
<protein>
    <recommendedName>
        <fullName evidence="3">Ig-like domain-containing protein</fullName>
    </recommendedName>
</protein>
<proteinExistence type="inferred from homology"/>
<accession>A0A4W5NNH5</accession>
<name>A0A4W5NNH5_9TELE</name>
<dbReference type="GO" id="GO:0004672">
    <property type="term" value="F:protein kinase activity"/>
    <property type="evidence" value="ECO:0007669"/>
    <property type="project" value="TreeGrafter"/>
</dbReference>
<comment type="similarity">
    <text evidence="1">Belongs to the protein kinase superfamily. CAMK Ser/Thr protein kinase family.</text>
</comment>
<evidence type="ECO:0000256" key="2">
    <source>
        <dbReference type="ARBA" id="ARBA00023319"/>
    </source>
</evidence>
<dbReference type="SMART" id="SM00409">
    <property type="entry name" value="IG"/>
    <property type="match status" value="1"/>
</dbReference>
<dbReference type="PANTHER" id="PTHR47633:SF9">
    <property type="entry name" value="NON-SPECIFIC SERINE_THREONINE PROTEIN KINASE"/>
    <property type="match status" value="1"/>
</dbReference>
<dbReference type="InterPro" id="IPR013783">
    <property type="entry name" value="Ig-like_fold"/>
</dbReference>
<dbReference type="SMART" id="SM00408">
    <property type="entry name" value="IGc2"/>
    <property type="match status" value="1"/>
</dbReference>
<evidence type="ECO:0000259" key="3">
    <source>
        <dbReference type="PROSITE" id="PS50835"/>
    </source>
</evidence>
<keyword evidence="2" id="KW-0393">Immunoglobulin domain</keyword>
<reference evidence="4" key="3">
    <citation type="submission" date="2025-09" db="UniProtKB">
        <authorList>
            <consortium name="Ensembl"/>
        </authorList>
    </citation>
    <scope>IDENTIFICATION</scope>
</reference>
<keyword evidence="5" id="KW-1185">Reference proteome</keyword>
<reference evidence="4" key="2">
    <citation type="submission" date="2025-08" db="UniProtKB">
        <authorList>
            <consortium name="Ensembl"/>
        </authorList>
    </citation>
    <scope>IDENTIFICATION</scope>
</reference>
<evidence type="ECO:0000256" key="1">
    <source>
        <dbReference type="ARBA" id="ARBA00006692"/>
    </source>
</evidence>
<dbReference type="InterPro" id="IPR003599">
    <property type="entry name" value="Ig_sub"/>
</dbReference>
<organism evidence="4 5">
    <name type="scientific">Hucho hucho</name>
    <name type="common">huchen</name>
    <dbReference type="NCBI Taxonomy" id="62062"/>
    <lineage>
        <taxon>Eukaryota</taxon>
        <taxon>Metazoa</taxon>
        <taxon>Chordata</taxon>
        <taxon>Craniata</taxon>
        <taxon>Vertebrata</taxon>
        <taxon>Euteleostomi</taxon>
        <taxon>Actinopterygii</taxon>
        <taxon>Neopterygii</taxon>
        <taxon>Teleostei</taxon>
        <taxon>Protacanthopterygii</taxon>
        <taxon>Salmoniformes</taxon>
        <taxon>Salmonidae</taxon>
        <taxon>Salmoninae</taxon>
        <taxon>Hucho</taxon>
    </lineage>
</organism>
<dbReference type="PANTHER" id="PTHR47633">
    <property type="entry name" value="IMMUNOGLOBULIN"/>
    <property type="match status" value="1"/>
</dbReference>
<dbReference type="SUPFAM" id="SSF48726">
    <property type="entry name" value="Immunoglobulin"/>
    <property type="match status" value="1"/>
</dbReference>
<sequence>MASFTLLVRRPTRSLKKGKIQRFLAKRRWKKTGKAVLALQMIANLTNGPDSPGSPGEEASWSPAAEQAIQTLDQELQSEPRFQQALRDTNQPRGSTAHLACRVQGYPEPEVVWFKDEEPVESSSRVTVEYDGMCELVLTDLRPADSGVYKCRATNNLGEALCSAKLTVERWPENTKQLHLDP</sequence>
<dbReference type="GeneTree" id="ENSGT00940000163949"/>
<dbReference type="InterPro" id="IPR036179">
    <property type="entry name" value="Ig-like_dom_sf"/>
</dbReference>
<dbReference type="InterPro" id="IPR003598">
    <property type="entry name" value="Ig_sub2"/>
</dbReference>
<dbReference type="STRING" id="62062.ENSHHUP00000053676"/>
<evidence type="ECO:0000313" key="5">
    <source>
        <dbReference type="Proteomes" id="UP000314982"/>
    </source>
</evidence>